<dbReference type="SUPFAM" id="SSF51445">
    <property type="entry name" value="(Trans)glycosidases"/>
    <property type="match status" value="1"/>
</dbReference>
<evidence type="ECO:0000256" key="3">
    <source>
        <dbReference type="ARBA" id="ARBA00008061"/>
    </source>
</evidence>
<evidence type="ECO:0000256" key="11">
    <source>
        <dbReference type="SAM" id="Phobius"/>
    </source>
</evidence>
<evidence type="ECO:0000259" key="13">
    <source>
        <dbReference type="SMART" id="SM00642"/>
    </source>
</evidence>
<keyword evidence="14" id="KW-0456">Lyase</keyword>
<feature type="transmembrane region" description="Helical" evidence="11">
    <location>
        <begin position="476"/>
        <end position="497"/>
    </location>
</feature>
<evidence type="ECO:0000256" key="2">
    <source>
        <dbReference type="ARBA" id="ARBA00001913"/>
    </source>
</evidence>
<protein>
    <recommendedName>
        <fullName evidence="4">alpha-amylase</fullName>
        <ecNumber evidence="4">3.2.1.1</ecNumber>
    </recommendedName>
</protein>
<dbReference type="GO" id="GO:0005509">
    <property type="term" value="F:calcium ion binding"/>
    <property type="evidence" value="ECO:0007669"/>
    <property type="project" value="InterPro"/>
</dbReference>
<dbReference type="GO" id="GO:0005975">
    <property type="term" value="P:carbohydrate metabolic process"/>
    <property type="evidence" value="ECO:0007669"/>
    <property type="project" value="InterPro"/>
</dbReference>
<dbReference type="PANTHER" id="PTHR10357">
    <property type="entry name" value="ALPHA-AMYLASE FAMILY MEMBER"/>
    <property type="match status" value="1"/>
</dbReference>
<dbReference type="PIRSF" id="PIRSF001024">
    <property type="entry name" value="Alph-amyl_fung"/>
    <property type="match status" value="1"/>
</dbReference>
<evidence type="ECO:0000256" key="8">
    <source>
        <dbReference type="ARBA" id="ARBA00022837"/>
    </source>
</evidence>
<evidence type="ECO:0000313" key="14">
    <source>
        <dbReference type="EMBL" id="RID86203.1"/>
    </source>
</evidence>
<dbReference type="InterPro" id="IPR006047">
    <property type="entry name" value="GH13_cat_dom"/>
</dbReference>
<feature type="chain" id="PRO_5017480414" description="alpha-amylase" evidence="12">
    <location>
        <begin position="23"/>
        <end position="506"/>
    </location>
</feature>
<evidence type="ECO:0000256" key="10">
    <source>
        <dbReference type="ARBA" id="ARBA00023295"/>
    </source>
</evidence>
<comment type="catalytic activity">
    <reaction evidence="1">
        <text>Endohydrolysis of (1-&gt;4)-alpha-D-glucosidic linkages in polysaccharides containing three or more (1-&gt;4)-alpha-linked D-glucose units.</text>
        <dbReference type="EC" id="3.2.1.1"/>
    </reaction>
</comment>
<keyword evidence="9" id="KW-0119">Carbohydrate metabolism</keyword>
<keyword evidence="7" id="KW-0378">Hydrolase</keyword>
<evidence type="ECO:0000313" key="15">
    <source>
        <dbReference type="Proteomes" id="UP000266016"/>
    </source>
</evidence>
<keyword evidence="10" id="KW-0326">Glycosidase</keyword>
<dbReference type="Proteomes" id="UP000266016">
    <property type="component" value="Unassembled WGS sequence"/>
</dbReference>
<keyword evidence="5" id="KW-0479">Metal-binding</keyword>
<dbReference type="Pfam" id="PF22026">
    <property type="entry name" value="Alpha-amylase_C_2"/>
    <property type="match status" value="1"/>
</dbReference>
<dbReference type="AlphaFoldDB" id="A0A398BF69"/>
<dbReference type="EMBL" id="QWVS01000016">
    <property type="protein sequence ID" value="RID86203.1"/>
    <property type="molecule type" value="Genomic_DNA"/>
</dbReference>
<dbReference type="InterPro" id="IPR054174">
    <property type="entry name" value="Alpha-amylase-like_C"/>
</dbReference>
<feature type="signal peptide" evidence="12">
    <location>
        <begin position="1"/>
        <end position="22"/>
    </location>
</feature>
<accession>A0A398BF69</accession>
<dbReference type="Gene3D" id="3.20.20.80">
    <property type="entry name" value="Glycosidases"/>
    <property type="match status" value="1"/>
</dbReference>
<comment type="cofactor">
    <cofactor evidence="2">
        <name>Ca(2+)</name>
        <dbReference type="ChEBI" id="CHEBI:29108"/>
    </cofactor>
</comment>
<sequence length="506" mass="57944">MRRVLSLVLLPFLLFYAIPVGAAEKEERTLEDEIIYSIMIDRFFDGNPENNGDADVTNPNMFNGGDFAGVTKKLDYLKEMGFTTILLSPVFMNDKEGYHGYWVEDFYKTDPHFGTLDELKTLVQEAHSRDIKVMVDFVANSVGPNHPWLQDPTKEDWFHEKDSADEQLEKSWIDSLPDLNHENPEAKAYLLDAAKWWIEETNIDGYRLHQAEYVNQDFWKDFVQVVKSEKADFYLIGDVLEGTSKTISSYEETGIDAFMDYTENEALRQAFAAPDESLTNLFSVKRKNEDLLQADTQLVNFMDTSQSPRFTFDAANHNQHPGTRWKMALAYLYTTPSVPVIFYGSEIALNGNEAPENHQLMNFKTEQDLVDYITDLAKIRAEHPALSRGKLEVLYEKDGVVVYKRTLAEETNVVVINNTSKTQKIVLNQSQLEDNKELRGLLNGDLVRSQDGTYSIVIDREQAEVYKLVHKSVINIPYFAVLFAVLALFALFIALVMKRSKRNSID</sequence>
<evidence type="ECO:0000256" key="1">
    <source>
        <dbReference type="ARBA" id="ARBA00000548"/>
    </source>
</evidence>
<evidence type="ECO:0000256" key="4">
    <source>
        <dbReference type="ARBA" id="ARBA00012595"/>
    </source>
</evidence>
<organism evidence="14 15">
    <name type="scientific">Peribacillus asahii</name>
    <dbReference type="NCBI Taxonomy" id="228899"/>
    <lineage>
        <taxon>Bacteria</taxon>
        <taxon>Bacillati</taxon>
        <taxon>Bacillota</taxon>
        <taxon>Bacilli</taxon>
        <taxon>Bacillales</taxon>
        <taxon>Bacillaceae</taxon>
        <taxon>Peribacillus</taxon>
    </lineage>
</organism>
<keyword evidence="6 12" id="KW-0732">Signal</keyword>
<evidence type="ECO:0000256" key="12">
    <source>
        <dbReference type="SAM" id="SignalP"/>
    </source>
</evidence>
<keyword evidence="8" id="KW-0106">Calcium</keyword>
<proteinExistence type="inferred from homology"/>
<dbReference type="InterPro" id="IPR017853">
    <property type="entry name" value="GH"/>
</dbReference>
<dbReference type="SUPFAM" id="SSF51011">
    <property type="entry name" value="Glycosyl hydrolase domain"/>
    <property type="match status" value="1"/>
</dbReference>
<dbReference type="SMART" id="SM00642">
    <property type="entry name" value="Aamy"/>
    <property type="match status" value="1"/>
</dbReference>
<name>A0A398BF69_9BACI</name>
<dbReference type="GO" id="GO:0004556">
    <property type="term" value="F:alpha-amylase activity"/>
    <property type="evidence" value="ECO:0007669"/>
    <property type="project" value="UniProtKB-EC"/>
</dbReference>
<evidence type="ECO:0000256" key="7">
    <source>
        <dbReference type="ARBA" id="ARBA00022801"/>
    </source>
</evidence>
<dbReference type="PANTHER" id="PTHR10357:SF215">
    <property type="entry name" value="ALPHA-AMYLASE 1"/>
    <property type="match status" value="1"/>
</dbReference>
<dbReference type="GO" id="GO:0016829">
    <property type="term" value="F:lyase activity"/>
    <property type="evidence" value="ECO:0007669"/>
    <property type="project" value="UniProtKB-KW"/>
</dbReference>
<keyword evidence="11" id="KW-0812">Transmembrane</keyword>
<dbReference type="Pfam" id="PF00128">
    <property type="entry name" value="Alpha-amylase"/>
    <property type="match status" value="1"/>
</dbReference>
<comment type="caution">
    <text evidence="14">The sequence shown here is derived from an EMBL/GenBank/DDBJ whole genome shotgun (WGS) entry which is preliminary data.</text>
</comment>
<dbReference type="RefSeq" id="WP_119117140.1">
    <property type="nucleotide sequence ID" value="NZ_QWVS01000016.1"/>
</dbReference>
<comment type="similarity">
    <text evidence="3">Belongs to the glycosyl hydrolase 13 family.</text>
</comment>
<keyword evidence="11" id="KW-1133">Transmembrane helix</keyword>
<dbReference type="EC" id="3.2.1.1" evidence="4"/>
<dbReference type="InterPro" id="IPR013780">
    <property type="entry name" value="Glyco_hydro_b"/>
</dbReference>
<gene>
    <name evidence="14" type="ORF">D1953_10545</name>
</gene>
<dbReference type="InterPro" id="IPR013777">
    <property type="entry name" value="A-amylase-like"/>
</dbReference>
<reference evidence="14 15" key="1">
    <citation type="submission" date="2018-08" db="EMBL/GenBank/DDBJ databases">
        <title>Bacillus jemisoniae sp. nov., Bacillus chryseoplanitiae sp. nov., Bacillus resnikiae sp. nov., and Bacillus frankliniae sp. nov., isolated from Viking spacecraft and associated surfaces.</title>
        <authorList>
            <person name="Seuylemezian A."/>
            <person name="Vaishampayan P."/>
        </authorList>
    </citation>
    <scope>NUCLEOTIDE SEQUENCE [LARGE SCALE GENOMIC DNA]</scope>
    <source>
        <strain evidence="14 15">MA001</strain>
    </source>
</reference>
<dbReference type="Gene3D" id="2.60.40.1180">
    <property type="entry name" value="Golgi alpha-mannosidase II"/>
    <property type="match status" value="1"/>
</dbReference>
<evidence type="ECO:0000256" key="9">
    <source>
        <dbReference type="ARBA" id="ARBA00023277"/>
    </source>
</evidence>
<evidence type="ECO:0000256" key="6">
    <source>
        <dbReference type="ARBA" id="ARBA00022729"/>
    </source>
</evidence>
<keyword evidence="11" id="KW-0472">Membrane</keyword>
<keyword evidence="15" id="KW-1185">Reference proteome</keyword>
<feature type="domain" description="Glycosyl hydrolase family 13 catalytic" evidence="13">
    <location>
        <begin position="37"/>
        <end position="380"/>
    </location>
</feature>
<evidence type="ECO:0000256" key="5">
    <source>
        <dbReference type="ARBA" id="ARBA00022723"/>
    </source>
</evidence>